<accession>A0ABU1AZW2</accession>
<evidence type="ECO:0000313" key="3">
    <source>
        <dbReference type="EMBL" id="MDQ8209700.1"/>
    </source>
</evidence>
<comment type="caution">
    <text evidence="3">The sequence shown here is derived from an EMBL/GenBank/DDBJ whole genome shotgun (WGS) entry which is preliminary data.</text>
</comment>
<gene>
    <name evidence="3" type="ORF">QEH52_19435</name>
</gene>
<sequence>MKLKDKITYFESDMSDRGEAVGDFITPIHRVLWKFEVDLPPPVFCGKGMNFLVTTSIMFLICGSIYVAFNSNEIIESLLKSFVVSCGVGIYDMIINAKRRNRLSLGSWEQYPPSDETNQNQSAQVNPCNPPDNPRIT</sequence>
<dbReference type="Pfam" id="PF19942">
    <property type="entry name" value="DUF6404"/>
    <property type="match status" value="1"/>
</dbReference>
<protein>
    <submittedName>
        <fullName evidence="3">DUF6404 family protein</fullName>
    </submittedName>
</protein>
<organism evidence="3 4">
    <name type="scientific">Thalassobacterium maritimum</name>
    <dbReference type="NCBI Taxonomy" id="3041265"/>
    <lineage>
        <taxon>Bacteria</taxon>
        <taxon>Pseudomonadati</taxon>
        <taxon>Verrucomicrobiota</taxon>
        <taxon>Opitutia</taxon>
        <taxon>Puniceicoccales</taxon>
        <taxon>Coraliomargaritaceae</taxon>
        <taxon>Thalassobacterium</taxon>
    </lineage>
</organism>
<evidence type="ECO:0000313" key="4">
    <source>
        <dbReference type="Proteomes" id="UP001225316"/>
    </source>
</evidence>
<keyword evidence="4" id="KW-1185">Reference proteome</keyword>
<keyword evidence="2" id="KW-0472">Membrane</keyword>
<dbReference type="InterPro" id="IPR045644">
    <property type="entry name" value="DUF6404"/>
</dbReference>
<feature type="transmembrane region" description="Helical" evidence="2">
    <location>
        <begin position="51"/>
        <end position="69"/>
    </location>
</feature>
<feature type="region of interest" description="Disordered" evidence="1">
    <location>
        <begin position="108"/>
        <end position="137"/>
    </location>
</feature>
<proteinExistence type="predicted"/>
<keyword evidence="2" id="KW-1133">Transmembrane helix</keyword>
<feature type="compositionally biased region" description="Polar residues" evidence="1">
    <location>
        <begin position="115"/>
        <end position="127"/>
    </location>
</feature>
<evidence type="ECO:0000256" key="1">
    <source>
        <dbReference type="SAM" id="MobiDB-lite"/>
    </source>
</evidence>
<dbReference type="EMBL" id="JARXHW010000120">
    <property type="protein sequence ID" value="MDQ8209700.1"/>
    <property type="molecule type" value="Genomic_DNA"/>
</dbReference>
<feature type="compositionally biased region" description="Pro residues" evidence="1">
    <location>
        <begin position="128"/>
        <end position="137"/>
    </location>
</feature>
<dbReference type="RefSeq" id="WP_308952618.1">
    <property type="nucleotide sequence ID" value="NZ_JARXHW010000120.1"/>
</dbReference>
<keyword evidence="2" id="KW-0812">Transmembrane</keyword>
<reference evidence="3 4" key="1">
    <citation type="submission" date="2023-04" db="EMBL/GenBank/DDBJ databases">
        <title>A novel bacteria isolated from coastal sediment.</title>
        <authorList>
            <person name="Liu X.-J."/>
            <person name="Du Z.-J."/>
        </authorList>
    </citation>
    <scope>NUCLEOTIDE SEQUENCE [LARGE SCALE GENOMIC DNA]</scope>
    <source>
        <strain evidence="3 4">SDUM461003</strain>
    </source>
</reference>
<name>A0ABU1AZW2_9BACT</name>
<evidence type="ECO:0000256" key="2">
    <source>
        <dbReference type="SAM" id="Phobius"/>
    </source>
</evidence>
<dbReference type="Proteomes" id="UP001225316">
    <property type="component" value="Unassembled WGS sequence"/>
</dbReference>